<dbReference type="AlphaFoldDB" id="A0A4R1R3N3"/>
<evidence type="ECO:0000313" key="2">
    <source>
        <dbReference type="EMBL" id="TCL59980.1"/>
    </source>
</evidence>
<reference evidence="2 3" key="1">
    <citation type="submission" date="2019-03" db="EMBL/GenBank/DDBJ databases">
        <title>Genomic Encyclopedia of Type Strains, Phase IV (KMG-IV): sequencing the most valuable type-strain genomes for metagenomic binning, comparative biology and taxonomic classification.</title>
        <authorList>
            <person name="Goeker M."/>
        </authorList>
    </citation>
    <scope>NUCLEOTIDE SEQUENCE [LARGE SCALE GENOMIC DNA]</scope>
    <source>
        <strain evidence="2 3">DSM 100556</strain>
    </source>
</reference>
<proteinExistence type="predicted"/>
<name>A0A4R1R3N3_9FIRM</name>
<organism evidence="2 3">
    <name type="scientific">Kineothrix alysoides</name>
    <dbReference type="NCBI Taxonomy" id="1469948"/>
    <lineage>
        <taxon>Bacteria</taxon>
        <taxon>Bacillati</taxon>
        <taxon>Bacillota</taxon>
        <taxon>Clostridia</taxon>
        <taxon>Lachnospirales</taxon>
        <taxon>Lachnospiraceae</taxon>
        <taxon>Kineothrix</taxon>
    </lineage>
</organism>
<dbReference type="EMBL" id="SLUO01000003">
    <property type="protein sequence ID" value="TCL59980.1"/>
    <property type="molecule type" value="Genomic_DNA"/>
</dbReference>
<dbReference type="Pfam" id="PF23343">
    <property type="entry name" value="REP_ORF2-G2P"/>
    <property type="match status" value="1"/>
</dbReference>
<gene>
    <name evidence="2" type="ORF">EDD76_103171</name>
</gene>
<keyword evidence="3" id="KW-1185">Reference proteome</keyword>
<protein>
    <recommendedName>
        <fullName evidence="1">Replication-associated protein ORF2/G2P domain-containing protein</fullName>
    </recommendedName>
</protein>
<evidence type="ECO:0000313" key="3">
    <source>
        <dbReference type="Proteomes" id="UP000295718"/>
    </source>
</evidence>
<dbReference type="RefSeq" id="WP_051869283.1">
    <property type="nucleotide sequence ID" value="NZ_JPNB01000001.1"/>
</dbReference>
<dbReference type="OrthoDB" id="1841662at2"/>
<sequence>MDYNCRVFDYPAGQHVTFYKQTIHNGELKNENFKKTYQKRERTEKEEKHCLSVSLKNTKNRIYQIARSNRWEWFITLTFDRQKTDSSDYDEIVKKLTQYLNNFRKRGKCPNMKYLIVPELHADGKHYHFHGLLSDCGGLCFAYSGHNDRKSGKPIFNIKDWTLGFTTATRVEDTERVSSYITKYITKQTVSHLKNKKRYYTSQNIEIVEPEFCIEDEEEFQQIYADRITYCKTIDIPEAHQRVTYYELRD</sequence>
<comment type="caution">
    <text evidence="2">The sequence shown here is derived from an EMBL/GenBank/DDBJ whole genome shotgun (WGS) entry which is preliminary data.</text>
</comment>
<dbReference type="InterPro" id="IPR056906">
    <property type="entry name" value="ORF2/G2P_dom"/>
</dbReference>
<evidence type="ECO:0000259" key="1">
    <source>
        <dbReference type="Pfam" id="PF23343"/>
    </source>
</evidence>
<dbReference type="Proteomes" id="UP000295718">
    <property type="component" value="Unassembled WGS sequence"/>
</dbReference>
<accession>A0A4R1R3N3</accession>
<dbReference type="STRING" id="1469948.GCA_000732725_00890"/>
<feature type="domain" description="Replication-associated protein ORF2/G2P" evidence="1">
    <location>
        <begin position="73"/>
        <end position="188"/>
    </location>
</feature>